<feature type="site" description="Transition state stabilizer" evidence="7">
    <location>
        <position position="19"/>
    </location>
</feature>
<dbReference type="HAMAP" id="MF_00108">
    <property type="entry name" value="IspD"/>
    <property type="match status" value="1"/>
</dbReference>
<accession>A0A379DEE4</accession>
<dbReference type="Proteomes" id="UP000254777">
    <property type="component" value="Unassembled WGS sequence"/>
</dbReference>
<dbReference type="FunFam" id="3.90.550.10:FF:000003">
    <property type="entry name" value="2-C-methyl-D-erythritol 4-phosphate cytidylyltransferase"/>
    <property type="match status" value="1"/>
</dbReference>
<dbReference type="AlphaFoldDB" id="A0A379DEE4"/>
<evidence type="ECO:0000256" key="2">
    <source>
        <dbReference type="ARBA" id="ARBA00004787"/>
    </source>
</evidence>
<evidence type="ECO:0000256" key="3">
    <source>
        <dbReference type="ARBA" id="ARBA00009789"/>
    </source>
</evidence>
<evidence type="ECO:0000313" key="9">
    <source>
        <dbReference type="Proteomes" id="UP000254777"/>
    </source>
</evidence>
<evidence type="ECO:0000256" key="1">
    <source>
        <dbReference type="ARBA" id="ARBA00001282"/>
    </source>
</evidence>
<keyword evidence="5 7" id="KW-0548">Nucleotidyltransferase</keyword>
<dbReference type="InterPro" id="IPR018294">
    <property type="entry name" value="ISPD_synthase_CS"/>
</dbReference>
<comment type="function">
    <text evidence="7">Catalyzes the formation of 4-diphosphocytidyl-2-C-methyl-D-erythritol from CTP and 2-C-methyl-D-erythritol 4-phosphate (MEP).</text>
</comment>
<comment type="pathway">
    <text evidence="2 7">Isoprenoid biosynthesis; isopentenyl diphosphate biosynthesis via DXP pathway; isopentenyl diphosphate from 1-deoxy-D-xylulose 5-phosphate: step 2/6.</text>
</comment>
<dbReference type="GO" id="GO:0019288">
    <property type="term" value="P:isopentenyl diphosphate biosynthetic process, methylerythritol 4-phosphate pathway"/>
    <property type="evidence" value="ECO:0007669"/>
    <property type="project" value="UniProtKB-UniRule"/>
</dbReference>
<dbReference type="Pfam" id="PF01128">
    <property type="entry name" value="IspD"/>
    <property type="match status" value="1"/>
</dbReference>
<dbReference type="InterPro" id="IPR050088">
    <property type="entry name" value="IspD/TarI_cytidylyltransf_bact"/>
</dbReference>
<evidence type="ECO:0000256" key="4">
    <source>
        <dbReference type="ARBA" id="ARBA00022679"/>
    </source>
</evidence>
<protein>
    <recommendedName>
        <fullName evidence="7">2-C-methyl-D-erythritol 4-phosphate cytidylyltransferase</fullName>
        <ecNumber evidence="7">2.7.7.60</ecNumber>
    </recommendedName>
    <alternativeName>
        <fullName evidence="7">4-diphosphocytidyl-2C-methyl-D-erythritol synthase</fullName>
    </alternativeName>
    <alternativeName>
        <fullName evidence="7">MEP cytidylyltransferase</fullName>
        <shortName evidence="7">MCT</shortName>
    </alternativeName>
</protein>
<organism evidence="8 9">
    <name type="scientific">Peptoniphilus indolicus</name>
    <dbReference type="NCBI Taxonomy" id="33030"/>
    <lineage>
        <taxon>Bacteria</taxon>
        <taxon>Bacillati</taxon>
        <taxon>Bacillota</taxon>
        <taxon>Tissierellia</taxon>
        <taxon>Tissierellales</taxon>
        <taxon>Peptoniphilaceae</taxon>
        <taxon>Peptoniphilus</taxon>
    </lineage>
</organism>
<name>A0A379DEE4_9FIRM</name>
<evidence type="ECO:0000256" key="5">
    <source>
        <dbReference type="ARBA" id="ARBA00022695"/>
    </source>
</evidence>
<dbReference type="InterPro" id="IPR001228">
    <property type="entry name" value="IspD"/>
</dbReference>
<dbReference type="PROSITE" id="PS01295">
    <property type="entry name" value="ISPD"/>
    <property type="match status" value="1"/>
</dbReference>
<dbReference type="EC" id="2.7.7.60" evidence="7"/>
<dbReference type="PANTHER" id="PTHR32125:SF4">
    <property type="entry name" value="2-C-METHYL-D-ERYTHRITOL 4-PHOSPHATE CYTIDYLYLTRANSFERASE, CHLOROPLASTIC"/>
    <property type="match status" value="1"/>
</dbReference>
<dbReference type="PANTHER" id="PTHR32125">
    <property type="entry name" value="2-C-METHYL-D-ERYTHRITOL 4-PHOSPHATE CYTIDYLYLTRANSFERASE, CHLOROPLASTIC"/>
    <property type="match status" value="1"/>
</dbReference>
<dbReference type="Gene3D" id="3.90.550.10">
    <property type="entry name" value="Spore Coat Polysaccharide Biosynthesis Protein SpsA, Chain A"/>
    <property type="match status" value="1"/>
</dbReference>
<sequence>MINGQYVSAMVAAAGMGRRMKTDLNKQFLEISGDKILSHTLKKILESKYIDHLTIIIKDTDLNYLNGILETLKINIPYNIVYGGTERQDSIYNGLLQIPDNTKIVLTHDGARPLVKPSKIDEVIEAAFETGAATLANTVKDTIKISHNGKTVDYTPNRNELWAVQTPQVFFKEVLMSAYNQAYQEGYYGTDDCSLVEKTGRKVKLVWNDYGNLKITTPEDLILAEALIGSDI</sequence>
<dbReference type="EMBL" id="UGTH01000001">
    <property type="protein sequence ID" value="SUB75932.1"/>
    <property type="molecule type" value="Genomic_DNA"/>
</dbReference>
<dbReference type="SUPFAM" id="SSF53448">
    <property type="entry name" value="Nucleotide-diphospho-sugar transferases"/>
    <property type="match status" value="1"/>
</dbReference>
<keyword evidence="4 7" id="KW-0808">Transferase</keyword>
<gene>
    <name evidence="7 8" type="primary">ispD</name>
    <name evidence="8" type="ORF">NCTC11088_01736</name>
</gene>
<feature type="site" description="Positions MEP for the nucleophilic attack" evidence="7">
    <location>
        <position position="214"/>
    </location>
</feature>
<dbReference type="GO" id="GO:0050518">
    <property type="term" value="F:2-C-methyl-D-erythritol 4-phosphate cytidylyltransferase activity"/>
    <property type="evidence" value="ECO:0007669"/>
    <property type="project" value="UniProtKB-UniRule"/>
</dbReference>
<comment type="similarity">
    <text evidence="3 7">Belongs to the IspD/TarI cytidylyltransferase family. IspD subfamily.</text>
</comment>
<evidence type="ECO:0000313" key="8">
    <source>
        <dbReference type="EMBL" id="SUB75932.1"/>
    </source>
</evidence>
<feature type="site" description="Positions MEP for the nucleophilic attack" evidence="7">
    <location>
        <position position="158"/>
    </location>
</feature>
<proteinExistence type="inferred from homology"/>
<dbReference type="UniPathway" id="UPA00056">
    <property type="reaction ID" value="UER00093"/>
</dbReference>
<dbReference type="RefSeq" id="WP_004821391.1">
    <property type="nucleotide sequence ID" value="NZ_UGTH01000001.1"/>
</dbReference>
<comment type="catalytic activity">
    <reaction evidence="1 7">
        <text>2-C-methyl-D-erythritol 4-phosphate + CTP + H(+) = 4-CDP-2-C-methyl-D-erythritol + diphosphate</text>
        <dbReference type="Rhea" id="RHEA:13429"/>
        <dbReference type="ChEBI" id="CHEBI:15378"/>
        <dbReference type="ChEBI" id="CHEBI:33019"/>
        <dbReference type="ChEBI" id="CHEBI:37563"/>
        <dbReference type="ChEBI" id="CHEBI:57823"/>
        <dbReference type="ChEBI" id="CHEBI:58262"/>
        <dbReference type="EC" id="2.7.7.60"/>
    </reaction>
</comment>
<dbReference type="CDD" id="cd02516">
    <property type="entry name" value="CDP-ME_synthetase"/>
    <property type="match status" value="1"/>
</dbReference>
<feature type="site" description="Transition state stabilizer" evidence="7">
    <location>
        <position position="26"/>
    </location>
</feature>
<evidence type="ECO:0000256" key="6">
    <source>
        <dbReference type="ARBA" id="ARBA00023229"/>
    </source>
</evidence>
<dbReference type="InterPro" id="IPR029044">
    <property type="entry name" value="Nucleotide-diphossugar_trans"/>
</dbReference>
<dbReference type="InterPro" id="IPR034683">
    <property type="entry name" value="IspD/TarI"/>
</dbReference>
<keyword evidence="6 7" id="KW-0414">Isoprene biosynthesis</keyword>
<evidence type="ECO:0000256" key="7">
    <source>
        <dbReference type="HAMAP-Rule" id="MF_00108"/>
    </source>
</evidence>
<dbReference type="NCBIfam" id="TIGR00453">
    <property type="entry name" value="ispD"/>
    <property type="match status" value="1"/>
</dbReference>
<reference evidence="8 9" key="1">
    <citation type="submission" date="2018-06" db="EMBL/GenBank/DDBJ databases">
        <authorList>
            <consortium name="Pathogen Informatics"/>
            <person name="Doyle S."/>
        </authorList>
    </citation>
    <scope>NUCLEOTIDE SEQUENCE [LARGE SCALE GENOMIC DNA]</scope>
    <source>
        <strain evidence="8 9">NCTC11088</strain>
    </source>
</reference>